<dbReference type="EMBL" id="RDQH01000331">
    <property type="protein sequence ID" value="RXI00088.1"/>
    <property type="molecule type" value="Genomic_DNA"/>
</dbReference>
<keyword evidence="3" id="KW-0238">DNA-binding</keyword>
<evidence type="ECO:0000256" key="6">
    <source>
        <dbReference type="SAM" id="MobiDB-lite"/>
    </source>
</evidence>
<proteinExistence type="predicted"/>
<dbReference type="PANTHER" id="PTHR31072:SF93">
    <property type="entry name" value="TRANSCRIPTION FACTOR TCP24"/>
    <property type="match status" value="1"/>
</dbReference>
<dbReference type="PROSITE" id="PS51369">
    <property type="entry name" value="TCP"/>
    <property type="match status" value="1"/>
</dbReference>
<evidence type="ECO:0000259" key="7">
    <source>
        <dbReference type="PROSITE" id="PS51369"/>
    </source>
</evidence>
<dbReference type="GO" id="GO:0043565">
    <property type="term" value="F:sequence-specific DNA binding"/>
    <property type="evidence" value="ECO:0007669"/>
    <property type="project" value="TreeGrafter"/>
</dbReference>
<evidence type="ECO:0000256" key="1">
    <source>
        <dbReference type="ARBA" id="ARBA00004123"/>
    </source>
</evidence>
<evidence type="ECO:0000313" key="9">
    <source>
        <dbReference type="Proteomes" id="UP000290289"/>
    </source>
</evidence>
<feature type="domain" description="TCP" evidence="7">
    <location>
        <begin position="185"/>
        <end position="243"/>
    </location>
</feature>
<dbReference type="AlphaFoldDB" id="A0A498JYN8"/>
<accession>A0A498JYN8</accession>
<dbReference type="GO" id="GO:0005634">
    <property type="term" value="C:nucleus"/>
    <property type="evidence" value="ECO:0007669"/>
    <property type="project" value="UniProtKB-SubCell"/>
</dbReference>
<reference evidence="8 9" key="1">
    <citation type="submission" date="2018-10" db="EMBL/GenBank/DDBJ databases">
        <title>A high-quality apple genome assembly.</title>
        <authorList>
            <person name="Hu J."/>
        </authorList>
    </citation>
    <scope>NUCLEOTIDE SEQUENCE [LARGE SCALE GENOMIC DNA]</scope>
    <source>
        <strain evidence="9">cv. HFTH1</strain>
        <tissue evidence="8">Young leaf</tissue>
    </source>
</reference>
<evidence type="ECO:0000256" key="5">
    <source>
        <dbReference type="ARBA" id="ARBA00023242"/>
    </source>
</evidence>
<dbReference type="Proteomes" id="UP000290289">
    <property type="component" value="Chromosome 5"/>
</dbReference>
<name>A0A498JYN8_MALDO</name>
<dbReference type="InterPro" id="IPR017887">
    <property type="entry name" value="TF_TCP_subgr"/>
</dbReference>
<dbReference type="PANTHER" id="PTHR31072">
    <property type="entry name" value="TRANSCRIPTION FACTOR TCP4-RELATED"/>
    <property type="match status" value="1"/>
</dbReference>
<sequence>MSPYSIKGPLTLTTKGGQFPRPSHPLSKLSFSELSPSDSWSDLRCSKTSGFVHQHLAPSVGIDTKSCVGSFSFFSPPLKSLVVQRIRSQQSRKAKGFVLNESFCEKGTKLLLWRWRRFKPTTSSQESEMAAVEIINHHPKTKIIKTHHAQTSRRSPPPPPQLMRETVSMGCTTPRIICVSRASGIKDRHSKVWTSKRLRDRRVHLSVTTAIQFYDLQDRLGYDQPSKALEWLIKAAAAAIAELPYLNNSLAHTWTEFQVSSQKTLLTEDLGDYCLYHI</sequence>
<dbReference type="InterPro" id="IPR005333">
    <property type="entry name" value="Transcription_factor_TCP"/>
</dbReference>
<comment type="subcellular location">
    <subcellularLocation>
        <location evidence="1">Nucleus</location>
    </subcellularLocation>
</comment>
<evidence type="ECO:0000256" key="3">
    <source>
        <dbReference type="ARBA" id="ARBA00023125"/>
    </source>
</evidence>
<gene>
    <name evidence="8" type="ORF">DVH24_030578</name>
</gene>
<keyword evidence="4" id="KW-0804">Transcription</keyword>
<evidence type="ECO:0000313" key="8">
    <source>
        <dbReference type="EMBL" id="RXI00088.1"/>
    </source>
</evidence>
<evidence type="ECO:0000256" key="2">
    <source>
        <dbReference type="ARBA" id="ARBA00023015"/>
    </source>
</evidence>
<dbReference type="GO" id="GO:0003700">
    <property type="term" value="F:DNA-binding transcription factor activity"/>
    <property type="evidence" value="ECO:0007669"/>
    <property type="project" value="InterPro"/>
</dbReference>
<keyword evidence="9" id="KW-1185">Reference proteome</keyword>
<dbReference type="STRING" id="3750.A0A498JYN8"/>
<feature type="region of interest" description="Disordered" evidence="6">
    <location>
        <begin position="1"/>
        <end position="21"/>
    </location>
</feature>
<organism evidence="8 9">
    <name type="scientific">Malus domestica</name>
    <name type="common">Apple</name>
    <name type="synonym">Pyrus malus</name>
    <dbReference type="NCBI Taxonomy" id="3750"/>
    <lineage>
        <taxon>Eukaryota</taxon>
        <taxon>Viridiplantae</taxon>
        <taxon>Streptophyta</taxon>
        <taxon>Embryophyta</taxon>
        <taxon>Tracheophyta</taxon>
        <taxon>Spermatophyta</taxon>
        <taxon>Magnoliopsida</taxon>
        <taxon>eudicotyledons</taxon>
        <taxon>Gunneridae</taxon>
        <taxon>Pentapetalae</taxon>
        <taxon>rosids</taxon>
        <taxon>fabids</taxon>
        <taxon>Rosales</taxon>
        <taxon>Rosaceae</taxon>
        <taxon>Amygdaloideae</taxon>
        <taxon>Maleae</taxon>
        <taxon>Malus</taxon>
    </lineage>
</organism>
<dbReference type="GO" id="GO:2000032">
    <property type="term" value="P:regulation of secondary shoot formation"/>
    <property type="evidence" value="ECO:0007669"/>
    <property type="project" value="TreeGrafter"/>
</dbReference>
<comment type="caution">
    <text evidence="8">The sequence shown here is derived from an EMBL/GenBank/DDBJ whole genome shotgun (WGS) entry which is preliminary data.</text>
</comment>
<keyword evidence="2" id="KW-0805">Transcription regulation</keyword>
<protein>
    <recommendedName>
        <fullName evidence="7">TCP domain-containing protein</fullName>
    </recommendedName>
</protein>
<keyword evidence="5" id="KW-0539">Nucleus</keyword>
<dbReference type="Pfam" id="PF03634">
    <property type="entry name" value="TCP"/>
    <property type="match status" value="1"/>
</dbReference>
<evidence type="ECO:0000256" key="4">
    <source>
        <dbReference type="ARBA" id="ARBA00023163"/>
    </source>
</evidence>